<keyword evidence="1" id="KW-1133">Transmembrane helix</keyword>
<evidence type="ECO:0000313" key="3">
    <source>
        <dbReference type="Proteomes" id="UP000580517"/>
    </source>
</evidence>
<proteinExistence type="predicted"/>
<sequence length="50" mass="5376">MFRNQASAARGARRYQGSALLASSISRVTRVALAVAGLWLLTAWALGWLS</sequence>
<dbReference type="RefSeq" id="WP_167668942.1">
    <property type="nucleotide sequence ID" value="NZ_JACCEW010000004.1"/>
</dbReference>
<keyword evidence="1" id="KW-0812">Transmembrane</keyword>
<feature type="transmembrane region" description="Helical" evidence="1">
    <location>
        <begin position="31"/>
        <end position="49"/>
    </location>
</feature>
<gene>
    <name evidence="2" type="ORF">H0A68_14400</name>
</gene>
<comment type="caution">
    <text evidence="2">The sequence shown here is derived from an EMBL/GenBank/DDBJ whole genome shotgun (WGS) entry which is preliminary data.</text>
</comment>
<keyword evidence="3" id="KW-1185">Reference proteome</keyword>
<dbReference type="AlphaFoldDB" id="A0A853FBD3"/>
<accession>A0A853FBD3</accession>
<dbReference type="EMBL" id="JACCEW010000004">
    <property type="protein sequence ID" value="NYT38075.1"/>
    <property type="molecule type" value="Genomic_DNA"/>
</dbReference>
<evidence type="ECO:0000313" key="2">
    <source>
        <dbReference type="EMBL" id="NYT38075.1"/>
    </source>
</evidence>
<reference evidence="2 3" key="1">
    <citation type="submission" date="2020-07" db="EMBL/GenBank/DDBJ databases">
        <title>Taxonomic revisions and descriptions of new bacterial species based on genomic comparisons in the high-G+C-content subgroup of the family Alcaligenaceae.</title>
        <authorList>
            <person name="Szabo A."/>
            <person name="Felfoldi T."/>
        </authorList>
    </citation>
    <scope>NUCLEOTIDE SEQUENCE [LARGE SCALE GENOMIC DNA]</scope>
    <source>
        <strain evidence="2 3">DSM 25264</strain>
    </source>
</reference>
<dbReference type="Proteomes" id="UP000580517">
    <property type="component" value="Unassembled WGS sequence"/>
</dbReference>
<name>A0A853FBD3_9BURK</name>
<protein>
    <submittedName>
        <fullName evidence="2">Uncharacterized protein</fullName>
    </submittedName>
</protein>
<organism evidence="2 3">
    <name type="scientific">Allopusillimonas soli</name>
    <dbReference type="NCBI Taxonomy" id="659016"/>
    <lineage>
        <taxon>Bacteria</taxon>
        <taxon>Pseudomonadati</taxon>
        <taxon>Pseudomonadota</taxon>
        <taxon>Betaproteobacteria</taxon>
        <taxon>Burkholderiales</taxon>
        <taxon>Alcaligenaceae</taxon>
        <taxon>Allopusillimonas</taxon>
    </lineage>
</organism>
<keyword evidence="1" id="KW-0472">Membrane</keyword>
<evidence type="ECO:0000256" key="1">
    <source>
        <dbReference type="SAM" id="Phobius"/>
    </source>
</evidence>